<dbReference type="AlphaFoldDB" id="A0A914HIT7"/>
<sequence>MADRTCPCGKGNTDDFKGINCAHYLTNWMIGNGALEPYPAGCYCCEEGRPIRAKDVKSHIFEEQYGLGKTSPPKDGSNCFVYCYKASNDRGHVV</sequence>
<name>A0A914HIT7_GLORO</name>
<dbReference type="Proteomes" id="UP000887572">
    <property type="component" value="Unplaced"/>
</dbReference>
<evidence type="ECO:0000313" key="1">
    <source>
        <dbReference type="Proteomes" id="UP000887572"/>
    </source>
</evidence>
<dbReference type="WBParaSite" id="Gr19_v10_g17562.t1">
    <property type="protein sequence ID" value="Gr19_v10_g17562.t1"/>
    <property type="gene ID" value="Gr19_v10_g17562"/>
</dbReference>
<organism evidence="1 2">
    <name type="scientific">Globodera rostochiensis</name>
    <name type="common">Golden nematode worm</name>
    <name type="synonym">Heterodera rostochiensis</name>
    <dbReference type="NCBI Taxonomy" id="31243"/>
    <lineage>
        <taxon>Eukaryota</taxon>
        <taxon>Metazoa</taxon>
        <taxon>Ecdysozoa</taxon>
        <taxon>Nematoda</taxon>
        <taxon>Chromadorea</taxon>
        <taxon>Rhabditida</taxon>
        <taxon>Tylenchina</taxon>
        <taxon>Tylenchomorpha</taxon>
        <taxon>Tylenchoidea</taxon>
        <taxon>Heteroderidae</taxon>
        <taxon>Heteroderinae</taxon>
        <taxon>Globodera</taxon>
    </lineage>
</organism>
<accession>A0A914HIT7</accession>
<protein>
    <submittedName>
        <fullName evidence="2">SWIM-type domain-containing protein</fullName>
    </submittedName>
</protein>
<evidence type="ECO:0000313" key="2">
    <source>
        <dbReference type="WBParaSite" id="Gr19_v10_g17562.t1"/>
    </source>
</evidence>
<proteinExistence type="predicted"/>
<keyword evidence="1" id="KW-1185">Reference proteome</keyword>
<reference evidence="2" key="1">
    <citation type="submission" date="2022-11" db="UniProtKB">
        <authorList>
            <consortium name="WormBaseParasite"/>
        </authorList>
    </citation>
    <scope>IDENTIFICATION</scope>
</reference>